<dbReference type="PANTHER" id="PTHR12526:SF590">
    <property type="entry name" value="ALPHA-MALTOSE-1-PHOSPHATE SYNTHASE"/>
    <property type="match status" value="1"/>
</dbReference>
<sequence length="408" mass="44245">MRVDLFTREFPPNVYGGAGVHVTELARVLAADADVHVHAFDGPRPSSVPNLALTGYADVAELGQANASIRTLGVDLEMANGAQGADLVHSHTWYANMAGHLAKLLYDIPHVVSAHSLEPLRPWKREQLGGGYNISRWIEQTAYENADAIIAVSKAMKSDILRVYPHVSSDRVHVIHNGIDLEAWKAPATAEEWEAARARFRATGLDPDRPTIVFVGRITRQKGVPHLLRSLKHVDPNVQVLLLAGAPDTPEIAEETRTLVRDLQRERKGVVWIDEHLPHEDIVALEACSTTFVTPSIYEPLGIVNLEAMGVGLPVVGTNTGGIPDCIVDGETGVLVDIDQKTDGTGTPLAPEKFEYDLGQALNAVVSDPETAARMGAAGRRRVEEHFSWSAIGDATMALYTQVVGTRS</sequence>
<dbReference type="InterPro" id="IPR028098">
    <property type="entry name" value="Glyco_trans_4-like_N"/>
</dbReference>
<dbReference type="CDD" id="cd03801">
    <property type="entry name" value="GT4_PimA-like"/>
    <property type="match status" value="1"/>
</dbReference>
<keyword evidence="6" id="KW-1185">Reference proteome</keyword>
<dbReference type="SUPFAM" id="SSF53756">
    <property type="entry name" value="UDP-Glycosyltransferase/glycogen phosphorylase"/>
    <property type="match status" value="1"/>
</dbReference>
<feature type="domain" description="Glycosyltransferase subfamily 4-like N-terminal" evidence="4">
    <location>
        <begin position="15"/>
        <end position="182"/>
    </location>
</feature>
<dbReference type="Proteomes" id="UP001215216">
    <property type="component" value="Chromosome"/>
</dbReference>
<dbReference type="Pfam" id="PF00534">
    <property type="entry name" value="Glycos_transf_1"/>
    <property type="match status" value="1"/>
</dbReference>
<evidence type="ECO:0000259" key="3">
    <source>
        <dbReference type="Pfam" id="PF00534"/>
    </source>
</evidence>
<dbReference type="NCBIfam" id="TIGR02149">
    <property type="entry name" value="glgA_Coryne"/>
    <property type="match status" value="1"/>
</dbReference>
<organism evidence="5 6">
    <name type="scientific">Arcanobacterium canis</name>
    <dbReference type="NCBI Taxonomy" id="999183"/>
    <lineage>
        <taxon>Bacteria</taxon>
        <taxon>Bacillati</taxon>
        <taxon>Actinomycetota</taxon>
        <taxon>Actinomycetes</taxon>
        <taxon>Actinomycetales</taxon>
        <taxon>Actinomycetaceae</taxon>
        <taxon>Arcanobacterium</taxon>
    </lineage>
</organism>
<dbReference type="RefSeq" id="WP_278013522.1">
    <property type="nucleotide sequence ID" value="NZ_CP121208.1"/>
</dbReference>
<dbReference type="InterPro" id="IPR001296">
    <property type="entry name" value="Glyco_trans_1"/>
</dbReference>
<keyword evidence="1 5" id="KW-0328">Glycosyltransferase</keyword>
<evidence type="ECO:0000313" key="5">
    <source>
        <dbReference type="EMBL" id="WFM84127.1"/>
    </source>
</evidence>
<feature type="domain" description="Glycosyl transferase family 1" evidence="3">
    <location>
        <begin position="200"/>
        <end position="340"/>
    </location>
</feature>
<evidence type="ECO:0000259" key="4">
    <source>
        <dbReference type="Pfam" id="PF13439"/>
    </source>
</evidence>
<dbReference type="InterPro" id="IPR011875">
    <property type="entry name" value="M1P_synthase"/>
</dbReference>
<evidence type="ECO:0000313" key="6">
    <source>
        <dbReference type="Proteomes" id="UP001215216"/>
    </source>
</evidence>
<dbReference type="PANTHER" id="PTHR12526">
    <property type="entry name" value="GLYCOSYLTRANSFERASE"/>
    <property type="match status" value="1"/>
</dbReference>
<dbReference type="EC" id="2.4.1.21" evidence="5"/>
<dbReference type="Pfam" id="PF13439">
    <property type="entry name" value="Glyco_transf_4"/>
    <property type="match status" value="1"/>
</dbReference>
<protein>
    <submittedName>
        <fullName evidence="5">Glycogen synthase</fullName>
        <ecNumber evidence="5">2.4.1.21</ecNumber>
    </submittedName>
</protein>
<evidence type="ECO:0000256" key="1">
    <source>
        <dbReference type="ARBA" id="ARBA00022676"/>
    </source>
</evidence>
<name>A0ABY8G033_9ACTO</name>
<gene>
    <name evidence="5" type="primary">glgA</name>
    <name evidence="5" type="ORF">P7079_03900</name>
</gene>
<dbReference type="EMBL" id="CP121208">
    <property type="protein sequence ID" value="WFM84127.1"/>
    <property type="molecule type" value="Genomic_DNA"/>
</dbReference>
<evidence type="ECO:0000256" key="2">
    <source>
        <dbReference type="ARBA" id="ARBA00022679"/>
    </source>
</evidence>
<dbReference type="GO" id="GO:0009011">
    <property type="term" value="F:alpha-1,4-glucan glucosyltransferase (ADP-glucose donor) activity"/>
    <property type="evidence" value="ECO:0007669"/>
    <property type="project" value="UniProtKB-EC"/>
</dbReference>
<dbReference type="Gene3D" id="3.40.50.2000">
    <property type="entry name" value="Glycogen Phosphorylase B"/>
    <property type="match status" value="2"/>
</dbReference>
<accession>A0ABY8G033</accession>
<proteinExistence type="predicted"/>
<keyword evidence="2 5" id="KW-0808">Transferase</keyword>
<reference evidence="5 6" key="1">
    <citation type="submission" date="2023-03" db="EMBL/GenBank/DDBJ databases">
        <title>Complete genome of Arcanobacterium canis strain DSM 25104 isolated in 2010 from a canine otitis externa in Germany.</title>
        <authorList>
            <person name="Borowiak M."/>
            <person name="Kreitlow A."/>
            <person name="Malorny B."/>
            <person name="Laemmler C."/>
            <person name="Prenger-Berninghoff E."/>
            <person name="Ploetz M."/>
            <person name="Abdulmawjood A."/>
        </authorList>
    </citation>
    <scope>NUCLEOTIDE SEQUENCE [LARGE SCALE GENOMIC DNA]</scope>
    <source>
        <strain evidence="5 6">DSM 25104</strain>
    </source>
</reference>